<feature type="region of interest" description="Disordered" evidence="1">
    <location>
        <begin position="93"/>
        <end position="121"/>
    </location>
</feature>
<dbReference type="RefSeq" id="XP_067078001.1">
    <property type="nucleotide sequence ID" value="XM_067221900.1"/>
</dbReference>
<dbReference type="EMBL" id="CZPT02000571">
    <property type="protein sequence ID" value="SCU66569.1"/>
    <property type="molecule type" value="Genomic_DNA"/>
</dbReference>
<feature type="compositionally biased region" description="Low complexity" evidence="1">
    <location>
        <begin position="383"/>
        <end position="395"/>
    </location>
</feature>
<reference evidence="2" key="1">
    <citation type="submission" date="2016-09" db="EMBL/GenBank/DDBJ databases">
        <authorList>
            <person name="Hebert L."/>
            <person name="Moumen B."/>
        </authorList>
    </citation>
    <scope>NUCLEOTIDE SEQUENCE [LARGE SCALE GENOMIC DNA]</scope>
    <source>
        <strain evidence="2">OVI</strain>
    </source>
</reference>
<feature type="compositionally biased region" description="Basic residues" evidence="1">
    <location>
        <begin position="98"/>
        <end position="108"/>
    </location>
</feature>
<feature type="compositionally biased region" description="Polar residues" evidence="1">
    <location>
        <begin position="485"/>
        <end position="496"/>
    </location>
</feature>
<organism evidence="2 3">
    <name type="scientific">Trypanosoma equiperdum</name>
    <dbReference type="NCBI Taxonomy" id="5694"/>
    <lineage>
        <taxon>Eukaryota</taxon>
        <taxon>Discoba</taxon>
        <taxon>Euglenozoa</taxon>
        <taxon>Kinetoplastea</taxon>
        <taxon>Metakinetoplastina</taxon>
        <taxon>Trypanosomatida</taxon>
        <taxon>Trypanosomatidae</taxon>
        <taxon>Trypanosoma</taxon>
    </lineage>
</organism>
<sequence length="660" mass="72641">MEGAARTVPAQFARLPPTEHALLLNRFKFLNLVQRIAAADVAEMIDTVGLEALTFKGTLEKLSLEGFPASGVSRSPHIMGTDTVHGFGSHMKDEIHGKGHLTGRVRGKGARERRFSSPKEEKEFINRLARPRNYRNQFGTDWRRYPQGTPTSEPAHVPGDPSAQSVWHRKKSDVSADLYDNRLRVSNDEDDLYGDNVVIESSDDRLQQHDGGAHNATWKSFRQPDQEGFRDDAIHGGERCNIGESAGGFADAPPSNTVEGISTLGAQKRENINAPSILSKGAWTKNQPGAPGGQFVAFDAASAHTMNSARRNRASFAPKAKPKAAPDVQRVPMEVIRQASLLLADKQVAEPLQQPPPPQIPPSGAQNPTQSNTLSAYGSNFRGSGSQVQVPSSGSLNSKKEVDSSCTVPKRVSDDTLAELTLCVEKMLQDHRKVLEGILKDERPAPDDPPAVVRRSEQGGRGGVADGGINMTREKTSVKERKPSPKSTHGVSGSTMGRINDLLEDISDEEDELLLVNRIQRKIGAMDRDIEAIEARGKQVHGSLGENDGDHEGIYDRETSSKNTNHRVAFADTISSSRRRGRRRGEMPRAIVERIRSFQKENHEYIQYTERLWNTSKVTEQVFAYRLTESLLDDALCEVISEVGGILDTYVEGLTHHELQ</sequence>
<dbReference type="VEuPathDB" id="TriTrypDB:TEOVI_000576000"/>
<feature type="region of interest" description="Disordered" evidence="1">
    <location>
        <begin position="138"/>
        <end position="165"/>
    </location>
</feature>
<dbReference type="GeneID" id="92379699"/>
<evidence type="ECO:0000313" key="3">
    <source>
        <dbReference type="Proteomes" id="UP000195570"/>
    </source>
</evidence>
<name>A0A1G4I485_TRYEQ</name>
<feature type="compositionally biased region" description="Polar residues" evidence="1">
    <location>
        <begin position="369"/>
        <end position="382"/>
    </location>
</feature>
<feature type="region of interest" description="Disordered" evidence="1">
    <location>
        <begin position="441"/>
        <end position="496"/>
    </location>
</feature>
<feature type="region of interest" description="Disordered" evidence="1">
    <location>
        <begin position="351"/>
        <end position="408"/>
    </location>
</feature>
<dbReference type="Proteomes" id="UP000195570">
    <property type="component" value="Unassembled WGS sequence"/>
</dbReference>
<accession>A0A1G4I485</accession>
<feature type="compositionally biased region" description="Basic and acidic residues" evidence="1">
    <location>
        <begin position="109"/>
        <end position="121"/>
    </location>
</feature>
<feature type="compositionally biased region" description="Basic and acidic residues" evidence="1">
    <location>
        <begin position="472"/>
        <end position="483"/>
    </location>
</feature>
<protein>
    <submittedName>
        <fullName evidence="2">Uncharacterized protein</fullName>
    </submittedName>
</protein>
<gene>
    <name evidence="2" type="ORF">TEOVI_000576000</name>
</gene>
<proteinExistence type="predicted"/>
<dbReference type="AlphaFoldDB" id="A0A1G4I485"/>
<comment type="caution">
    <text evidence="2">The sequence shown here is derived from an EMBL/GenBank/DDBJ whole genome shotgun (WGS) entry which is preliminary data.</text>
</comment>
<evidence type="ECO:0000313" key="2">
    <source>
        <dbReference type="EMBL" id="SCU66569.1"/>
    </source>
</evidence>
<evidence type="ECO:0000256" key="1">
    <source>
        <dbReference type="SAM" id="MobiDB-lite"/>
    </source>
</evidence>
<keyword evidence="3" id="KW-1185">Reference proteome</keyword>